<feature type="region of interest" description="Disordered" evidence="1">
    <location>
        <begin position="1"/>
        <end position="40"/>
    </location>
</feature>
<dbReference type="AlphaFoldDB" id="A0A0E9U071"/>
<accession>A0A0E9U071</accession>
<feature type="compositionally biased region" description="Basic and acidic residues" evidence="1">
    <location>
        <begin position="1"/>
        <end position="16"/>
    </location>
</feature>
<sequence>MSFQRNVREVRAEHQGKGWQDQVRNPLASSTPTKASHWRPRKLQVKLSSAPLFHVTETRLD</sequence>
<evidence type="ECO:0000313" key="2">
    <source>
        <dbReference type="EMBL" id="JAH58590.1"/>
    </source>
</evidence>
<name>A0A0E9U071_ANGAN</name>
<reference evidence="2" key="2">
    <citation type="journal article" date="2015" name="Fish Shellfish Immunol.">
        <title>Early steps in the European eel (Anguilla anguilla)-Vibrio vulnificus interaction in the gills: Role of the RtxA13 toxin.</title>
        <authorList>
            <person name="Callol A."/>
            <person name="Pajuelo D."/>
            <person name="Ebbesson L."/>
            <person name="Teles M."/>
            <person name="MacKenzie S."/>
            <person name="Amaro C."/>
        </authorList>
    </citation>
    <scope>NUCLEOTIDE SEQUENCE</scope>
</reference>
<evidence type="ECO:0000256" key="1">
    <source>
        <dbReference type="SAM" id="MobiDB-lite"/>
    </source>
</evidence>
<protein>
    <submittedName>
        <fullName evidence="2">Uncharacterized protein</fullName>
    </submittedName>
</protein>
<proteinExistence type="predicted"/>
<reference evidence="2" key="1">
    <citation type="submission" date="2014-11" db="EMBL/GenBank/DDBJ databases">
        <authorList>
            <person name="Amaro Gonzalez C."/>
        </authorList>
    </citation>
    <scope>NUCLEOTIDE SEQUENCE</scope>
</reference>
<dbReference type="EMBL" id="GBXM01049987">
    <property type="protein sequence ID" value="JAH58590.1"/>
    <property type="molecule type" value="Transcribed_RNA"/>
</dbReference>
<organism evidence="2">
    <name type="scientific">Anguilla anguilla</name>
    <name type="common">European freshwater eel</name>
    <name type="synonym">Muraena anguilla</name>
    <dbReference type="NCBI Taxonomy" id="7936"/>
    <lineage>
        <taxon>Eukaryota</taxon>
        <taxon>Metazoa</taxon>
        <taxon>Chordata</taxon>
        <taxon>Craniata</taxon>
        <taxon>Vertebrata</taxon>
        <taxon>Euteleostomi</taxon>
        <taxon>Actinopterygii</taxon>
        <taxon>Neopterygii</taxon>
        <taxon>Teleostei</taxon>
        <taxon>Anguilliformes</taxon>
        <taxon>Anguillidae</taxon>
        <taxon>Anguilla</taxon>
    </lineage>
</organism>